<feature type="region of interest" description="Disordered" evidence="1">
    <location>
        <begin position="793"/>
        <end position="861"/>
    </location>
</feature>
<keyword evidence="2" id="KW-0812">Transmembrane</keyword>
<feature type="region of interest" description="Disordered" evidence="1">
    <location>
        <begin position="1008"/>
        <end position="1036"/>
    </location>
</feature>
<dbReference type="AlphaFoldDB" id="A0ABD3P6H0"/>
<comment type="caution">
    <text evidence="4">The sequence shown here is derived from an EMBL/GenBank/DDBJ whole genome shotgun (WGS) entry which is preliminary data.</text>
</comment>
<feature type="domain" description="C2" evidence="3">
    <location>
        <begin position="363"/>
        <end position="483"/>
    </location>
</feature>
<dbReference type="EMBL" id="JABMIG020000271">
    <property type="protein sequence ID" value="KAL3782976.1"/>
    <property type="molecule type" value="Genomic_DNA"/>
</dbReference>
<organism evidence="4 5">
    <name type="scientific">Cyclotella cryptica</name>
    <dbReference type="NCBI Taxonomy" id="29204"/>
    <lineage>
        <taxon>Eukaryota</taxon>
        <taxon>Sar</taxon>
        <taxon>Stramenopiles</taxon>
        <taxon>Ochrophyta</taxon>
        <taxon>Bacillariophyta</taxon>
        <taxon>Coscinodiscophyceae</taxon>
        <taxon>Thalassiosirophycidae</taxon>
        <taxon>Stephanodiscales</taxon>
        <taxon>Stephanodiscaceae</taxon>
        <taxon>Cyclotella</taxon>
    </lineage>
</organism>
<feature type="compositionally biased region" description="Basic and acidic residues" evidence="1">
    <location>
        <begin position="798"/>
        <end position="825"/>
    </location>
</feature>
<dbReference type="Pfam" id="PF00168">
    <property type="entry name" value="C2"/>
    <property type="match status" value="1"/>
</dbReference>
<keyword evidence="2" id="KW-0472">Membrane</keyword>
<feature type="transmembrane region" description="Helical" evidence="2">
    <location>
        <begin position="958"/>
        <end position="977"/>
    </location>
</feature>
<feature type="compositionally biased region" description="Low complexity" evidence="1">
    <location>
        <begin position="73"/>
        <end position="82"/>
    </location>
</feature>
<feature type="region of interest" description="Disordered" evidence="1">
    <location>
        <begin position="73"/>
        <end position="96"/>
    </location>
</feature>
<feature type="compositionally biased region" description="Basic residues" evidence="1">
    <location>
        <begin position="1019"/>
        <end position="1028"/>
    </location>
</feature>
<dbReference type="SUPFAM" id="SSF49562">
    <property type="entry name" value="C2 domain (Calcium/lipid-binding domain, CaLB)"/>
    <property type="match status" value="1"/>
</dbReference>
<accession>A0ABD3P6H0</accession>
<dbReference type="InterPro" id="IPR000008">
    <property type="entry name" value="C2_dom"/>
</dbReference>
<dbReference type="InterPro" id="IPR035892">
    <property type="entry name" value="C2_domain_sf"/>
</dbReference>
<keyword evidence="2" id="KW-1133">Transmembrane helix</keyword>
<name>A0ABD3P6H0_9STRA</name>
<evidence type="ECO:0000313" key="4">
    <source>
        <dbReference type="EMBL" id="KAL3782976.1"/>
    </source>
</evidence>
<evidence type="ECO:0000259" key="3">
    <source>
        <dbReference type="PROSITE" id="PS50004"/>
    </source>
</evidence>
<dbReference type="CDD" id="cd00030">
    <property type="entry name" value="C2"/>
    <property type="match status" value="1"/>
</dbReference>
<dbReference type="SMART" id="SM00239">
    <property type="entry name" value="C2"/>
    <property type="match status" value="1"/>
</dbReference>
<keyword evidence="5" id="KW-1185">Reference proteome</keyword>
<protein>
    <recommendedName>
        <fullName evidence="3">C2 domain-containing protein</fullName>
    </recommendedName>
</protein>
<gene>
    <name evidence="4" type="ORF">HJC23_003132</name>
</gene>
<reference evidence="4 5" key="1">
    <citation type="journal article" date="2020" name="G3 (Bethesda)">
        <title>Improved Reference Genome for Cyclotella cryptica CCMP332, a Model for Cell Wall Morphogenesis, Salinity Adaptation, and Lipid Production in Diatoms (Bacillariophyta).</title>
        <authorList>
            <person name="Roberts W.R."/>
            <person name="Downey K.M."/>
            <person name="Ruck E.C."/>
            <person name="Traller J.C."/>
            <person name="Alverson A.J."/>
        </authorList>
    </citation>
    <scope>NUCLEOTIDE SEQUENCE [LARGE SCALE GENOMIC DNA]</scope>
    <source>
        <strain evidence="4 5">CCMP332</strain>
    </source>
</reference>
<proteinExistence type="predicted"/>
<evidence type="ECO:0000256" key="2">
    <source>
        <dbReference type="SAM" id="Phobius"/>
    </source>
</evidence>
<feature type="transmembrane region" description="Helical" evidence="2">
    <location>
        <begin position="612"/>
        <end position="632"/>
    </location>
</feature>
<evidence type="ECO:0000256" key="1">
    <source>
        <dbReference type="SAM" id="MobiDB-lite"/>
    </source>
</evidence>
<dbReference type="PROSITE" id="PS50004">
    <property type="entry name" value="C2"/>
    <property type="match status" value="1"/>
</dbReference>
<dbReference type="Proteomes" id="UP001516023">
    <property type="component" value="Unassembled WGS sequence"/>
</dbReference>
<sequence>MMGADSRGMSKMRKVQRLEGLVIQKRLAGIEQPRYLVMDLVDGSISLYKTPPPTGNSLPSRSGKRSVSSKLVSSLRGSLSRSRSAEPTVSEGRETSQLSFENLTHLSTVKRQFVGGSWEPILTVPFSVEWKIRDVQNDETMFYLVLPSDYKTKDSDAEVVSMSQVGKNCVSYRNLNCNQENSKEGSDYLTTVEDTEDEKEASTYLRSGYKRSVFQKSFASDKPLKQEIIYSLRVLLDGNEKFIWLQAASEMNRLADASAIFIVGSTLAATRKIFKLPGPKKNVTALRYAEWARIVDNNKSVSTTNFDPFDDTYSIRSFSGDEMDVANYDSTKLVKIRPFYAYKNRRMTLKDLDYEMKQPSEHWEDFRKESVGYREEPMIGSLHVEVLSCHGLPKLDRFSLTDACCYVVCGPFAFATDVLDGAIHPCWPSKSRRACIFPIFYAYQKLYVGVFDDDGAREQDDFAGRVVVDISNLRPNSSYDVFLPLRLYQNTYIKDPRGVIRLRIRLEWENERKALLSYLKLPKKVDPLGNALVLNCADLKAFRNVVMTVQGKDVPGRYKQMVQKGLQREMKLYKLCLQNGIKEQTKDIILWVHPFTSGCIFSAWMHCVYTNSLAYVPVYLLIWMNVVLYNNYIFFGKSEQYNCGFTPLTVSELLKSFLFGGPGTNYMRPIHVVSQNAANKSMKVNEGIALEPEARLKKPLEYMQRHSTARLDDDHLEFPFSEKGRYPKKTLAEACCDANATVDDDDNNDTDGVNSSGVSSMLRIGKKKGVKVSLRRDYDEDEDDELNEFELMVSSSISRRDEIPSTPDDERNEQPERCLGGKDTETTNEESSVSESNTHEDTTPDNPKVWKRSHDPLPEQDATIRVKARKTLKQELIHNKDLLHKMTLRLFDDRIFVTDGNGQPGEDLALNAAIGVNKHKNPVVAKMAEFLAPVLEILKVGLSLFRSGFNLFTWRDPYLTFLFQAGSLVLTCILIVFPWRWFFFLAGLGCVGPQNIFVRIMLERSTKKREDRSTPQNISKKKDKKNRNFFKSTTGPGRIDQTSEISNSFKFHNHLLTTGGIDLRTEKKKSSSVLYRAVIPNSPLISRRFYDWPPNPSLSHVAIYE</sequence>
<dbReference type="Gene3D" id="2.60.40.150">
    <property type="entry name" value="C2 domain"/>
    <property type="match status" value="1"/>
</dbReference>
<evidence type="ECO:0000313" key="5">
    <source>
        <dbReference type="Proteomes" id="UP001516023"/>
    </source>
</evidence>
<feature type="transmembrane region" description="Helical" evidence="2">
    <location>
        <begin position="983"/>
        <end position="1002"/>
    </location>
</feature>
<feature type="region of interest" description="Disordered" evidence="1">
    <location>
        <begin position="740"/>
        <end position="759"/>
    </location>
</feature>